<evidence type="ECO:0000256" key="2">
    <source>
        <dbReference type="ARBA" id="ARBA00022759"/>
    </source>
</evidence>
<evidence type="ECO:0000256" key="4">
    <source>
        <dbReference type="ARBA" id="ARBA00022801"/>
    </source>
</evidence>
<accession>A0A5C4S5X7</accession>
<organism evidence="7 8">
    <name type="scientific">Chlorobaculum thiosulfatiphilum</name>
    <name type="common">Chlorobium limicola f.sp. thiosulfatophilum</name>
    <dbReference type="NCBI Taxonomy" id="115852"/>
    <lineage>
        <taxon>Bacteria</taxon>
        <taxon>Pseudomonadati</taxon>
        <taxon>Chlorobiota</taxon>
        <taxon>Chlorobiia</taxon>
        <taxon>Chlorobiales</taxon>
        <taxon>Chlorobiaceae</taxon>
        <taxon>Chlorobaculum</taxon>
    </lineage>
</organism>
<keyword evidence="2 6" id="KW-0255">Endonuclease</keyword>
<comment type="caution">
    <text evidence="7">The sequence shown here is derived from an EMBL/GenBank/DDBJ whole genome shotgun (WGS) entry which is preliminary data.</text>
</comment>
<comment type="similarity">
    <text evidence="6">Belongs to the vsr family.</text>
</comment>
<comment type="function">
    <text evidence="6">May nick specific sequences that contain T:G mispairs resulting from m5C-deamination.</text>
</comment>
<proteinExistence type="inferred from homology"/>
<dbReference type="GO" id="GO:0006298">
    <property type="term" value="P:mismatch repair"/>
    <property type="evidence" value="ECO:0007669"/>
    <property type="project" value="UniProtKB-UniRule"/>
</dbReference>
<gene>
    <name evidence="7" type="primary">vsr</name>
    <name evidence="7" type="ORF">FGF66_06525</name>
</gene>
<dbReference type="OrthoDB" id="9801520at2"/>
<sequence>MTDIFPNEKRSWIMSRVRGKNTSPEIKIRSLVHGLGFRFRLHRKDLPGKPDLVFPSRKKIIFVHGCFWHGHDCVRGRRVPKTNSVYWVEKIHRNIDRDAKHQSELQTLGWDVLVIWECEMRTPEILSRKILLFLQEK</sequence>
<evidence type="ECO:0000313" key="7">
    <source>
        <dbReference type="EMBL" id="TNJ38920.1"/>
    </source>
</evidence>
<dbReference type="NCBIfam" id="TIGR00632">
    <property type="entry name" value="vsr"/>
    <property type="match status" value="1"/>
</dbReference>
<name>A0A5C4S5X7_CHLTI</name>
<dbReference type="GO" id="GO:0004519">
    <property type="term" value="F:endonuclease activity"/>
    <property type="evidence" value="ECO:0007669"/>
    <property type="project" value="UniProtKB-KW"/>
</dbReference>
<evidence type="ECO:0000256" key="6">
    <source>
        <dbReference type="PIRNR" id="PIRNR018267"/>
    </source>
</evidence>
<keyword evidence="3 6" id="KW-0227">DNA damage</keyword>
<dbReference type="CDD" id="cd00221">
    <property type="entry name" value="Vsr"/>
    <property type="match status" value="1"/>
</dbReference>
<evidence type="ECO:0000256" key="5">
    <source>
        <dbReference type="ARBA" id="ARBA00023204"/>
    </source>
</evidence>
<dbReference type="Pfam" id="PF03852">
    <property type="entry name" value="Vsr"/>
    <property type="match status" value="1"/>
</dbReference>
<evidence type="ECO:0000313" key="8">
    <source>
        <dbReference type="Proteomes" id="UP000308271"/>
    </source>
</evidence>
<keyword evidence="8" id="KW-1185">Reference proteome</keyword>
<dbReference type="SUPFAM" id="SSF52980">
    <property type="entry name" value="Restriction endonuclease-like"/>
    <property type="match status" value="1"/>
</dbReference>
<dbReference type="InterPro" id="IPR004603">
    <property type="entry name" value="DNA_mismatch_endonuc_vsr"/>
</dbReference>
<dbReference type="RefSeq" id="WP_139456870.1">
    <property type="nucleotide sequence ID" value="NZ_VDCH01000011.1"/>
</dbReference>
<keyword evidence="5 6" id="KW-0234">DNA repair</keyword>
<dbReference type="AlphaFoldDB" id="A0A5C4S5X7"/>
<dbReference type="Gene3D" id="3.40.960.10">
    <property type="entry name" value="VSR Endonuclease"/>
    <property type="match status" value="1"/>
</dbReference>
<evidence type="ECO:0000256" key="1">
    <source>
        <dbReference type="ARBA" id="ARBA00022722"/>
    </source>
</evidence>
<dbReference type="EMBL" id="VDCH01000011">
    <property type="protein sequence ID" value="TNJ38920.1"/>
    <property type="molecule type" value="Genomic_DNA"/>
</dbReference>
<protein>
    <recommendedName>
        <fullName evidence="6">Very short patch repair endonuclease</fullName>
        <ecNumber evidence="6">3.1.-.-</ecNumber>
    </recommendedName>
</protein>
<evidence type="ECO:0000256" key="3">
    <source>
        <dbReference type="ARBA" id="ARBA00022763"/>
    </source>
</evidence>
<dbReference type="Proteomes" id="UP000308271">
    <property type="component" value="Unassembled WGS sequence"/>
</dbReference>
<reference evidence="7 8" key="1">
    <citation type="submission" date="2019-05" db="EMBL/GenBank/DDBJ databases">
        <title>Draft Whole-Genome sequence of the green sulfur bacterium Chlorobaculum thiosulfatiphilum DSM 249.</title>
        <authorList>
            <person name="Meyer T.E."/>
            <person name="Kyndt J.A."/>
        </authorList>
    </citation>
    <scope>NUCLEOTIDE SEQUENCE [LARGE SCALE GENOMIC DNA]</scope>
    <source>
        <strain evidence="7 8">DSM 249</strain>
    </source>
</reference>
<keyword evidence="1 6" id="KW-0540">Nuclease</keyword>
<keyword evidence="4 6" id="KW-0378">Hydrolase</keyword>
<dbReference type="InterPro" id="IPR011335">
    <property type="entry name" value="Restrct_endonuc-II-like"/>
</dbReference>
<dbReference type="EC" id="3.1.-.-" evidence="6"/>
<dbReference type="PIRSF" id="PIRSF018267">
    <property type="entry name" value="VSR_endonuc"/>
    <property type="match status" value="1"/>
</dbReference>
<dbReference type="GO" id="GO:0016787">
    <property type="term" value="F:hydrolase activity"/>
    <property type="evidence" value="ECO:0007669"/>
    <property type="project" value="UniProtKB-KW"/>
</dbReference>